<reference evidence="13 14" key="1">
    <citation type="journal article" date="2015" name="Clin. Infect. Dis.">
        <title>Genomic Investigations unmask Mycoplasma amphoriforme, a new respiratory pathogen.</title>
        <authorList>
            <person name="Gillespie S.H."/>
            <person name="Ling C.L."/>
            <person name="Oravcova K."/>
            <person name="Pinheiro M."/>
            <person name="Wells L."/>
            <person name="Bryant J.M."/>
            <person name="McHugh T.D."/>
            <person name="Bebear C."/>
            <person name="Webster D."/>
            <person name="Harris S.R."/>
            <person name="Seth-Smith H.M."/>
            <person name="Thomson N.R."/>
        </authorList>
    </citation>
    <scope>NUCLEOTIDE SEQUENCE [LARGE SCALE GENOMIC DNA]</scope>
    <source>
        <strain evidence="13 14">A39</strain>
    </source>
</reference>
<dbReference type="AlphaFoldDB" id="A0A292IIN5"/>
<dbReference type="Pfam" id="PF02223">
    <property type="entry name" value="Thymidylate_kin"/>
    <property type="match status" value="1"/>
</dbReference>
<feature type="domain" description="Thymidylate kinase-like" evidence="12">
    <location>
        <begin position="10"/>
        <end position="215"/>
    </location>
</feature>
<keyword evidence="14" id="KW-1185">Reference proteome</keyword>
<dbReference type="GO" id="GO:0006233">
    <property type="term" value="P:dTDP biosynthetic process"/>
    <property type="evidence" value="ECO:0007669"/>
    <property type="project" value="InterPro"/>
</dbReference>
<proteinExistence type="inferred from homology"/>
<gene>
    <name evidence="11" type="primary">tmk</name>
    <name evidence="13" type="ORF">MAMA39_02530</name>
</gene>
<keyword evidence="5 11" id="KW-0545">Nucleotide biosynthesis</keyword>
<dbReference type="PANTHER" id="PTHR10344">
    <property type="entry name" value="THYMIDYLATE KINASE"/>
    <property type="match status" value="1"/>
</dbReference>
<name>A0A292IIN5_9MOLU</name>
<dbReference type="SUPFAM" id="SSF52540">
    <property type="entry name" value="P-loop containing nucleoside triphosphate hydrolases"/>
    <property type="match status" value="1"/>
</dbReference>
<evidence type="ECO:0000256" key="6">
    <source>
        <dbReference type="ARBA" id="ARBA00022741"/>
    </source>
</evidence>
<dbReference type="GO" id="GO:0005829">
    <property type="term" value="C:cytosol"/>
    <property type="evidence" value="ECO:0007669"/>
    <property type="project" value="TreeGrafter"/>
</dbReference>
<comment type="catalytic activity">
    <reaction evidence="9 11">
        <text>dTMP + ATP = dTDP + ADP</text>
        <dbReference type="Rhea" id="RHEA:13517"/>
        <dbReference type="ChEBI" id="CHEBI:30616"/>
        <dbReference type="ChEBI" id="CHEBI:58369"/>
        <dbReference type="ChEBI" id="CHEBI:63528"/>
        <dbReference type="ChEBI" id="CHEBI:456216"/>
        <dbReference type="EC" id="2.7.4.9"/>
    </reaction>
</comment>
<evidence type="ECO:0000256" key="10">
    <source>
        <dbReference type="ARBA" id="ARBA00057735"/>
    </source>
</evidence>
<feature type="binding site" evidence="11">
    <location>
        <begin position="12"/>
        <end position="19"/>
    </location>
    <ligand>
        <name>ATP</name>
        <dbReference type="ChEBI" id="CHEBI:30616"/>
    </ligand>
</feature>
<organism evidence="13 14">
    <name type="scientific">Mycoplasma amphoriforme A39</name>
    <dbReference type="NCBI Taxonomy" id="572419"/>
    <lineage>
        <taxon>Bacteria</taxon>
        <taxon>Bacillati</taxon>
        <taxon>Mycoplasmatota</taxon>
        <taxon>Mollicutes</taxon>
        <taxon>Mycoplasmataceae</taxon>
        <taxon>Mycoplasma</taxon>
    </lineage>
</organism>
<evidence type="ECO:0000259" key="12">
    <source>
        <dbReference type="Pfam" id="PF02223"/>
    </source>
</evidence>
<accession>A0A292IIN5</accession>
<dbReference type="InterPro" id="IPR018095">
    <property type="entry name" value="Thymidylate_kin_CS"/>
</dbReference>
<comment type="function">
    <text evidence="10 11">Phosphorylation of dTMP to form dTDP in both de novo and salvage pathways of dTTP synthesis.</text>
</comment>
<evidence type="ECO:0000256" key="8">
    <source>
        <dbReference type="ARBA" id="ARBA00022840"/>
    </source>
</evidence>
<dbReference type="CDD" id="cd01672">
    <property type="entry name" value="TMPK"/>
    <property type="match status" value="1"/>
</dbReference>
<evidence type="ECO:0000256" key="11">
    <source>
        <dbReference type="HAMAP-Rule" id="MF_00165"/>
    </source>
</evidence>
<evidence type="ECO:0000313" key="14">
    <source>
        <dbReference type="Proteomes" id="UP000261764"/>
    </source>
</evidence>
<keyword evidence="4 11" id="KW-0808">Transferase</keyword>
<dbReference type="PANTHER" id="PTHR10344:SF4">
    <property type="entry name" value="UMP-CMP KINASE 2, MITOCHONDRIAL"/>
    <property type="match status" value="1"/>
</dbReference>
<dbReference type="GO" id="GO:0004798">
    <property type="term" value="F:dTMP kinase activity"/>
    <property type="evidence" value="ECO:0007669"/>
    <property type="project" value="UniProtKB-UniRule"/>
</dbReference>
<dbReference type="EC" id="2.7.4.9" evidence="2 11"/>
<dbReference type="GO" id="GO:0006227">
    <property type="term" value="P:dUDP biosynthetic process"/>
    <property type="evidence" value="ECO:0007669"/>
    <property type="project" value="TreeGrafter"/>
</dbReference>
<evidence type="ECO:0000256" key="5">
    <source>
        <dbReference type="ARBA" id="ARBA00022727"/>
    </source>
</evidence>
<dbReference type="FunFam" id="3.40.50.300:FF:000225">
    <property type="entry name" value="Thymidylate kinase"/>
    <property type="match status" value="1"/>
</dbReference>
<keyword evidence="6 11" id="KW-0547">Nucleotide-binding</keyword>
<dbReference type="GO" id="GO:0006235">
    <property type="term" value="P:dTTP biosynthetic process"/>
    <property type="evidence" value="ECO:0007669"/>
    <property type="project" value="UniProtKB-UniRule"/>
</dbReference>
<evidence type="ECO:0000256" key="2">
    <source>
        <dbReference type="ARBA" id="ARBA00012980"/>
    </source>
</evidence>
<evidence type="ECO:0000256" key="3">
    <source>
        <dbReference type="ARBA" id="ARBA00017144"/>
    </source>
</evidence>
<dbReference type="NCBIfam" id="TIGR00041">
    <property type="entry name" value="DTMP_kinase"/>
    <property type="match status" value="1"/>
</dbReference>
<keyword evidence="7 11" id="KW-0418">Kinase</keyword>
<dbReference type="EMBL" id="HG937516">
    <property type="protein sequence ID" value="CDN40377.1"/>
    <property type="molecule type" value="Genomic_DNA"/>
</dbReference>
<dbReference type="HAMAP" id="MF_00165">
    <property type="entry name" value="Thymidylate_kinase"/>
    <property type="match status" value="1"/>
</dbReference>
<dbReference type="PROSITE" id="PS01331">
    <property type="entry name" value="THYMIDYLATE_KINASE"/>
    <property type="match status" value="1"/>
</dbReference>
<evidence type="ECO:0000256" key="4">
    <source>
        <dbReference type="ARBA" id="ARBA00022679"/>
    </source>
</evidence>
<dbReference type="GO" id="GO:0005524">
    <property type="term" value="F:ATP binding"/>
    <property type="evidence" value="ECO:0007669"/>
    <property type="project" value="UniProtKB-UniRule"/>
</dbReference>
<protein>
    <recommendedName>
        <fullName evidence="3 11">Thymidylate kinase</fullName>
        <ecNumber evidence="2 11">2.7.4.9</ecNumber>
    </recommendedName>
    <alternativeName>
        <fullName evidence="11">dTMP kinase</fullName>
    </alternativeName>
</protein>
<dbReference type="InterPro" id="IPR018094">
    <property type="entry name" value="Thymidylate_kinase"/>
</dbReference>
<dbReference type="InterPro" id="IPR027417">
    <property type="entry name" value="P-loop_NTPase"/>
</dbReference>
<keyword evidence="8 11" id="KW-0067">ATP-binding</keyword>
<evidence type="ECO:0000313" key="13">
    <source>
        <dbReference type="EMBL" id="CDN40377.1"/>
    </source>
</evidence>
<dbReference type="RefSeq" id="WP_343251721.1">
    <property type="nucleotide sequence ID" value="NZ_HG937516.1"/>
</dbReference>
<comment type="similarity">
    <text evidence="1 11">Belongs to the thymidylate kinase family.</text>
</comment>
<sequence>MDHKGLFVTFEGPDCSGKSTVVERLKRELDPYFSKDENQIFNLINKERHPEFFFINEPGGSDIGEKIRELLLSNKNKMKSMTEAYLFAASRAELFHGTGLDYLKNGDVVICDRYVDSSIAYQGAGRELGEDLIFKLNALGATNNLEPQKIFFFDLKPDLVLERIKMHRNDPDRLEQLDVNFHKRVYDSYTKRMKKLKKLVFSIDANQSKEKVYNDVFQELTKIIKDHYRSKKHHK</sequence>
<dbReference type="Proteomes" id="UP000261764">
    <property type="component" value="Chromosome I"/>
</dbReference>
<evidence type="ECO:0000256" key="1">
    <source>
        <dbReference type="ARBA" id="ARBA00009776"/>
    </source>
</evidence>
<dbReference type="InterPro" id="IPR039430">
    <property type="entry name" value="Thymidylate_kin-like_dom"/>
</dbReference>
<dbReference type="KEGG" id="mamp:MAMA39_02530"/>
<dbReference type="Gene3D" id="3.40.50.300">
    <property type="entry name" value="P-loop containing nucleotide triphosphate hydrolases"/>
    <property type="match status" value="1"/>
</dbReference>
<evidence type="ECO:0000256" key="9">
    <source>
        <dbReference type="ARBA" id="ARBA00048743"/>
    </source>
</evidence>
<evidence type="ECO:0000256" key="7">
    <source>
        <dbReference type="ARBA" id="ARBA00022777"/>
    </source>
</evidence>